<evidence type="ECO:0000256" key="1">
    <source>
        <dbReference type="SAM" id="MobiDB-lite"/>
    </source>
</evidence>
<dbReference type="EMBL" id="CP051006">
    <property type="protein sequence ID" value="QNT94879.1"/>
    <property type="molecule type" value="Genomic_DNA"/>
</dbReference>
<accession>A0A7H1Q3J9</accession>
<name>A0A7H1Q3J9_9ACTN</name>
<dbReference type="Proteomes" id="UP000516422">
    <property type="component" value="Chromosome"/>
</dbReference>
<sequence length="63" mass="6891">MDADAVGRFVRSLMPGDDQALADRDYPGQKSASQAGHEARVARHRAGVAKQAAKTRQEATRRR</sequence>
<evidence type="ECO:0000313" key="3">
    <source>
        <dbReference type="Proteomes" id="UP000516422"/>
    </source>
</evidence>
<gene>
    <name evidence="2" type="ORF">HEP81_04606</name>
</gene>
<proteinExistence type="predicted"/>
<organism evidence="2 3">
    <name type="scientific">Streptomyces griseofuscus</name>
    <dbReference type="NCBI Taxonomy" id="146922"/>
    <lineage>
        <taxon>Bacteria</taxon>
        <taxon>Bacillati</taxon>
        <taxon>Actinomycetota</taxon>
        <taxon>Actinomycetes</taxon>
        <taxon>Kitasatosporales</taxon>
        <taxon>Streptomycetaceae</taxon>
        <taxon>Streptomyces</taxon>
    </lineage>
</organism>
<reference evidence="2 3" key="1">
    <citation type="submission" date="2020-04" db="EMBL/GenBank/DDBJ databases">
        <title>Characterization and engineering of Streptomyces griseofuscus DSM40191 as a potential heterologous host for expression of BGCs.</title>
        <authorList>
            <person name="Gren T."/>
            <person name="Whitford C.M."/>
            <person name="Mohite O.S."/>
            <person name="Joergensen T.S."/>
            <person name="Nielsen J.B."/>
            <person name="Lee S.Y."/>
            <person name="Weber T."/>
        </authorList>
    </citation>
    <scope>NUCLEOTIDE SEQUENCE [LARGE SCALE GENOMIC DNA]</scope>
    <source>
        <strain evidence="2 3">DSM 40191</strain>
    </source>
</reference>
<dbReference type="GeneID" id="91464158"/>
<feature type="region of interest" description="Disordered" evidence="1">
    <location>
        <begin position="16"/>
        <end position="63"/>
    </location>
</feature>
<dbReference type="AlphaFoldDB" id="A0A7H1Q3J9"/>
<dbReference type="KEGG" id="sgf:HEP81_04606"/>
<dbReference type="RefSeq" id="WP_037653667.1">
    <property type="nucleotide sequence ID" value="NZ_CP051006.1"/>
</dbReference>
<evidence type="ECO:0000313" key="2">
    <source>
        <dbReference type="EMBL" id="QNT94879.1"/>
    </source>
</evidence>
<protein>
    <submittedName>
        <fullName evidence="2">Uncharacterized protein</fullName>
    </submittedName>
</protein>